<dbReference type="OrthoDB" id="4892176at2759"/>
<comment type="caution">
    <text evidence="2">The sequence shown here is derived from an EMBL/GenBank/DDBJ whole genome shotgun (WGS) entry which is preliminary data.</text>
</comment>
<reference evidence="2 3" key="1">
    <citation type="submission" date="2017-02" db="EMBL/GenBank/DDBJ databases">
        <title>Genomes of Trichoderma spp. with biocontrol activity.</title>
        <authorList>
            <person name="Gardiner D."/>
            <person name="Kazan K."/>
            <person name="Vos C."/>
            <person name="Harvey P."/>
        </authorList>
    </citation>
    <scope>NUCLEOTIDE SEQUENCE [LARGE SCALE GENOMIC DNA]</scope>
    <source>
        <strain evidence="2 3">A5MH</strain>
    </source>
</reference>
<evidence type="ECO:0000313" key="2">
    <source>
        <dbReference type="EMBL" id="PNP44551.1"/>
    </source>
</evidence>
<dbReference type="EMBL" id="MTYH01000029">
    <property type="protein sequence ID" value="PNP44551.1"/>
    <property type="molecule type" value="Genomic_DNA"/>
</dbReference>
<feature type="compositionally biased region" description="Acidic residues" evidence="1">
    <location>
        <begin position="206"/>
        <end position="215"/>
    </location>
</feature>
<sequence length="222" mass="23863">MPRSGYDLTGTAQGSPASEAAARARQRTASSRTPRAGTPTNPSRQDGDDQELTPRASRAGRFASVAPMNFQTGFAPQRMAAPELYQNPLKMNSVRGASRSWMMNANSQYNHGVSPEAQSAVFSRTAVPVSTGQNIGFVNAQAPCQPINSGAANFRVEQHQFEGSGGRFHAMPASQHGFPASHTTDPHPQPPFHSFFSQRGSGPADIIDEDAEMSDADNQRYK</sequence>
<evidence type="ECO:0000313" key="3">
    <source>
        <dbReference type="Proteomes" id="UP000236546"/>
    </source>
</evidence>
<feature type="region of interest" description="Disordered" evidence="1">
    <location>
        <begin position="167"/>
        <end position="222"/>
    </location>
</feature>
<protein>
    <submittedName>
        <fullName evidence="2">Uncharacterized protein</fullName>
    </submittedName>
</protein>
<evidence type="ECO:0000256" key="1">
    <source>
        <dbReference type="SAM" id="MobiDB-lite"/>
    </source>
</evidence>
<dbReference type="AlphaFoldDB" id="A0A2K0TG92"/>
<accession>A0A2K0TG92</accession>
<gene>
    <name evidence="2" type="ORF">TGAMA5MH_03681</name>
</gene>
<feature type="compositionally biased region" description="Low complexity" evidence="1">
    <location>
        <begin position="12"/>
        <end position="36"/>
    </location>
</feature>
<organism evidence="2 3">
    <name type="scientific">Trichoderma gamsii</name>
    <dbReference type="NCBI Taxonomy" id="398673"/>
    <lineage>
        <taxon>Eukaryota</taxon>
        <taxon>Fungi</taxon>
        <taxon>Dikarya</taxon>
        <taxon>Ascomycota</taxon>
        <taxon>Pezizomycotina</taxon>
        <taxon>Sordariomycetes</taxon>
        <taxon>Hypocreomycetidae</taxon>
        <taxon>Hypocreales</taxon>
        <taxon>Hypocreaceae</taxon>
        <taxon>Trichoderma</taxon>
    </lineage>
</organism>
<proteinExistence type="predicted"/>
<feature type="region of interest" description="Disordered" evidence="1">
    <location>
        <begin position="1"/>
        <end position="64"/>
    </location>
</feature>
<name>A0A2K0TG92_9HYPO</name>
<dbReference type="Proteomes" id="UP000236546">
    <property type="component" value="Unassembled WGS sequence"/>
</dbReference>